<sequence>MLTLIEQRIEQAKLDGKPLFVDVQSALALSAVLKKSLKRTPVAYVVPISERPGRNERTCGPALQSLDITFGVVIGLQSVNDPTGKKGNALLESLRNSLRNSLFGWSPASGYTPIALGPGDIVAMTDAGIWWLDKFTLTTHAQALQ</sequence>
<gene>
    <name evidence="1" type="ORF">FM038_017160</name>
</gene>
<organism evidence="1 2">
    <name type="scientific">Shewanella eurypsychrophilus</name>
    <dbReference type="NCBI Taxonomy" id="2593656"/>
    <lineage>
        <taxon>Bacteria</taxon>
        <taxon>Pseudomonadati</taxon>
        <taxon>Pseudomonadota</taxon>
        <taxon>Gammaproteobacteria</taxon>
        <taxon>Alteromonadales</taxon>
        <taxon>Shewanellaceae</taxon>
        <taxon>Shewanella</taxon>
    </lineage>
</organism>
<accession>A0ABX6V8K8</accession>
<name>A0ABX6V8K8_9GAMM</name>
<reference evidence="1" key="1">
    <citation type="submission" date="2021-07" db="EMBL/GenBank/DDBJ databases">
        <title>Shewanella sp. YLB-07 whole genome sequence.</title>
        <authorList>
            <person name="Yu L."/>
        </authorList>
    </citation>
    <scope>NUCLEOTIDE SEQUENCE</scope>
    <source>
        <strain evidence="1">YLB-08</strain>
    </source>
</reference>
<keyword evidence="2" id="KW-1185">Reference proteome</keyword>
<dbReference type="RefSeq" id="WP_142874570.1">
    <property type="nucleotide sequence ID" value="NZ_CP045503.2"/>
</dbReference>
<dbReference type="EMBL" id="CP045503">
    <property type="protein sequence ID" value="QPG58949.1"/>
    <property type="molecule type" value="Genomic_DNA"/>
</dbReference>
<evidence type="ECO:0000313" key="2">
    <source>
        <dbReference type="Proteomes" id="UP000316416"/>
    </source>
</evidence>
<proteinExistence type="predicted"/>
<evidence type="ECO:0000313" key="1">
    <source>
        <dbReference type="EMBL" id="QPG58949.1"/>
    </source>
</evidence>
<dbReference type="InterPro" id="IPR056912">
    <property type="entry name" value="Phage_JBD30_tail_term-like"/>
</dbReference>
<dbReference type="Proteomes" id="UP000316416">
    <property type="component" value="Chromosome"/>
</dbReference>
<protein>
    <submittedName>
        <fullName evidence="1">Uncharacterized protein</fullName>
    </submittedName>
</protein>
<dbReference type="Pfam" id="PF23840">
    <property type="entry name" value="Phage_tail_terminator"/>
    <property type="match status" value="1"/>
</dbReference>